<comment type="caution">
    <text evidence="2">The sequence shown here is derived from an EMBL/GenBank/DDBJ whole genome shotgun (WGS) entry which is preliminary data.</text>
</comment>
<keyword evidence="3" id="KW-1185">Reference proteome</keyword>
<dbReference type="EMBL" id="JAUSZI010000002">
    <property type="protein sequence ID" value="MDQ1028980.1"/>
    <property type="molecule type" value="Genomic_DNA"/>
</dbReference>
<feature type="compositionally biased region" description="Polar residues" evidence="1">
    <location>
        <begin position="58"/>
        <end position="69"/>
    </location>
</feature>
<reference evidence="2 3" key="1">
    <citation type="submission" date="2023-07" db="EMBL/GenBank/DDBJ databases">
        <title>Comparative genomics of wheat-associated soil bacteria to identify genetic determinants of phenazine resistance.</title>
        <authorList>
            <person name="Mouncey N."/>
        </authorList>
    </citation>
    <scope>NUCLEOTIDE SEQUENCE [LARGE SCALE GENOMIC DNA]</scope>
    <source>
        <strain evidence="2 3">V2I4</strain>
    </source>
</reference>
<evidence type="ECO:0000256" key="1">
    <source>
        <dbReference type="SAM" id="MobiDB-lite"/>
    </source>
</evidence>
<dbReference type="Proteomes" id="UP001230328">
    <property type="component" value="Unassembled WGS sequence"/>
</dbReference>
<organism evidence="2 3">
    <name type="scientific">Streptomyces umbrinus</name>
    <dbReference type="NCBI Taxonomy" id="67370"/>
    <lineage>
        <taxon>Bacteria</taxon>
        <taxon>Bacillati</taxon>
        <taxon>Actinomycetota</taxon>
        <taxon>Actinomycetes</taxon>
        <taxon>Kitasatosporales</taxon>
        <taxon>Streptomycetaceae</taxon>
        <taxon>Streptomyces</taxon>
        <taxon>Streptomyces phaeochromogenes group</taxon>
    </lineage>
</organism>
<evidence type="ECO:0008006" key="4">
    <source>
        <dbReference type="Google" id="ProtNLM"/>
    </source>
</evidence>
<evidence type="ECO:0000313" key="3">
    <source>
        <dbReference type="Proteomes" id="UP001230328"/>
    </source>
</evidence>
<name>A0ABU0SZK3_9ACTN</name>
<accession>A0ABU0SZK3</accession>
<gene>
    <name evidence="2" type="ORF">QF035_006562</name>
</gene>
<feature type="region of interest" description="Disordered" evidence="1">
    <location>
        <begin position="35"/>
        <end position="82"/>
    </location>
</feature>
<sequence>MCGELGELMVSRRRVRLGVGVLSAGLLLAGCSGGGGDGTAKPTGSGSTGSKSPAASGDTRSGPTPSPSATGLDFTPDPGRAPKTRAEALRLARAVAATPARWGPGFVRRSPYESDPALRPVLDRDCVWQLKPLPATVLATLTRYSELPAEDGKGPIRVAAVVTVHRTVKDADWEMAGTLEEALRCPDQQLRQGERITGLGSLGSEFGLMGNLTAEDMLAEGGKYYSDELGGPYHYYWSQSRVGQVTVAAVGKGSKGRSADDVNTALVQGKSAMVSRVESELEAPE</sequence>
<evidence type="ECO:0000313" key="2">
    <source>
        <dbReference type="EMBL" id="MDQ1028980.1"/>
    </source>
</evidence>
<protein>
    <recommendedName>
        <fullName evidence="4">Lipoprotein</fullName>
    </recommendedName>
</protein>
<feature type="compositionally biased region" description="Low complexity" evidence="1">
    <location>
        <begin position="39"/>
        <end position="57"/>
    </location>
</feature>
<proteinExistence type="predicted"/>